<dbReference type="EMBL" id="BLLF01003959">
    <property type="protein sequence ID" value="GFH28616.1"/>
    <property type="molecule type" value="Genomic_DNA"/>
</dbReference>
<sequence>DAVGSGLTKLQLLSCTLFLPSDESNTLIVDHCKTVFCLCGVPIAWHAHGLLNRKRLLLRGTGPLPRRHCATRLISTNTFRAPGPTIGGYL</sequence>
<gene>
    <name evidence="1" type="ORF">HaLaN_27139</name>
</gene>
<feature type="non-terminal residue" evidence="1">
    <location>
        <position position="90"/>
    </location>
</feature>
<name>A0A6A0A7U6_HAELA</name>
<dbReference type="Proteomes" id="UP000485058">
    <property type="component" value="Unassembled WGS sequence"/>
</dbReference>
<protein>
    <submittedName>
        <fullName evidence="1">Uncharacterized protein</fullName>
    </submittedName>
</protein>
<proteinExistence type="predicted"/>
<evidence type="ECO:0000313" key="2">
    <source>
        <dbReference type="Proteomes" id="UP000485058"/>
    </source>
</evidence>
<dbReference type="AlphaFoldDB" id="A0A6A0A7U6"/>
<feature type="non-terminal residue" evidence="1">
    <location>
        <position position="1"/>
    </location>
</feature>
<evidence type="ECO:0000313" key="1">
    <source>
        <dbReference type="EMBL" id="GFH28616.1"/>
    </source>
</evidence>
<organism evidence="1 2">
    <name type="scientific">Haematococcus lacustris</name>
    <name type="common">Green alga</name>
    <name type="synonym">Haematococcus pluvialis</name>
    <dbReference type="NCBI Taxonomy" id="44745"/>
    <lineage>
        <taxon>Eukaryota</taxon>
        <taxon>Viridiplantae</taxon>
        <taxon>Chlorophyta</taxon>
        <taxon>core chlorophytes</taxon>
        <taxon>Chlorophyceae</taxon>
        <taxon>CS clade</taxon>
        <taxon>Chlamydomonadales</taxon>
        <taxon>Haematococcaceae</taxon>
        <taxon>Haematococcus</taxon>
    </lineage>
</organism>
<reference evidence="1 2" key="1">
    <citation type="submission" date="2020-02" db="EMBL/GenBank/DDBJ databases">
        <title>Draft genome sequence of Haematococcus lacustris strain NIES-144.</title>
        <authorList>
            <person name="Morimoto D."/>
            <person name="Nakagawa S."/>
            <person name="Yoshida T."/>
            <person name="Sawayama S."/>
        </authorList>
    </citation>
    <scope>NUCLEOTIDE SEQUENCE [LARGE SCALE GENOMIC DNA]</scope>
    <source>
        <strain evidence="1 2">NIES-144</strain>
    </source>
</reference>
<comment type="caution">
    <text evidence="1">The sequence shown here is derived from an EMBL/GenBank/DDBJ whole genome shotgun (WGS) entry which is preliminary data.</text>
</comment>
<keyword evidence="2" id="KW-1185">Reference proteome</keyword>
<accession>A0A6A0A7U6</accession>